<name>B8C2W1_THAPS</name>
<dbReference type="InterPro" id="IPR001841">
    <property type="entry name" value="Znf_RING"/>
</dbReference>
<dbReference type="GeneID" id="7453168"/>
<dbReference type="AlphaFoldDB" id="B8C2W1"/>
<accession>B8C2W1</accession>
<dbReference type="Gene3D" id="3.30.40.10">
    <property type="entry name" value="Zinc/RING finger domain, C3HC4 (zinc finger)"/>
    <property type="match status" value="1"/>
</dbReference>
<reference evidence="5 6" key="1">
    <citation type="journal article" date="2004" name="Science">
        <title>The genome of the diatom Thalassiosira pseudonana: ecology, evolution, and metabolism.</title>
        <authorList>
            <person name="Armbrust E.V."/>
            <person name="Berges J.A."/>
            <person name="Bowler C."/>
            <person name="Green B.R."/>
            <person name="Martinez D."/>
            <person name="Putnam N.H."/>
            <person name="Zhou S."/>
            <person name="Allen A.E."/>
            <person name="Apt K.E."/>
            <person name="Bechner M."/>
            <person name="Brzezinski M.A."/>
            <person name="Chaal B.K."/>
            <person name="Chiovitti A."/>
            <person name="Davis A.K."/>
            <person name="Demarest M.S."/>
            <person name="Detter J.C."/>
            <person name="Glavina T."/>
            <person name="Goodstein D."/>
            <person name="Hadi M.Z."/>
            <person name="Hellsten U."/>
            <person name="Hildebrand M."/>
            <person name="Jenkins B.D."/>
            <person name="Jurka J."/>
            <person name="Kapitonov V.V."/>
            <person name="Kroger N."/>
            <person name="Lau W.W."/>
            <person name="Lane T.W."/>
            <person name="Larimer F.W."/>
            <person name="Lippmeier J.C."/>
            <person name="Lucas S."/>
            <person name="Medina M."/>
            <person name="Montsant A."/>
            <person name="Obornik M."/>
            <person name="Parker M.S."/>
            <person name="Palenik B."/>
            <person name="Pazour G.J."/>
            <person name="Richardson P.M."/>
            <person name="Rynearson T.A."/>
            <person name="Saito M.A."/>
            <person name="Schwartz D.C."/>
            <person name="Thamatrakoln K."/>
            <person name="Valentin K."/>
            <person name="Vardi A."/>
            <person name="Wilkerson F.P."/>
            <person name="Rokhsar D.S."/>
        </authorList>
    </citation>
    <scope>NUCLEOTIDE SEQUENCE [LARGE SCALE GENOMIC DNA]</scope>
    <source>
        <strain evidence="5 6">CCMP1335</strain>
    </source>
</reference>
<feature type="transmembrane region" description="Helical" evidence="3">
    <location>
        <begin position="55"/>
        <end position="74"/>
    </location>
</feature>
<dbReference type="SMART" id="SM00184">
    <property type="entry name" value="RING"/>
    <property type="match status" value="1"/>
</dbReference>
<evidence type="ECO:0000256" key="2">
    <source>
        <dbReference type="SAM" id="MobiDB-lite"/>
    </source>
</evidence>
<proteinExistence type="predicted"/>
<feature type="domain" description="RING-type" evidence="4">
    <location>
        <begin position="203"/>
        <end position="249"/>
    </location>
</feature>
<keyword evidence="1" id="KW-0479">Metal-binding</keyword>
<reference evidence="5 6" key="2">
    <citation type="journal article" date="2008" name="Nature">
        <title>The Phaeodactylum genome reveals the evolutionary history of diatom genomes.</title>
        <authorList>
            <person name="Bowler C."/>
            <person name="Allen A.E."/>
            <person name="Badger J.H."/>
            <person name="Grimwood J."/>
            <person name="Jabbari K."/>
            <person name="Kuo A."/>
            <person name="Maheswari U."/>
            <person name="Martens C."/>
            <person name="Maumus F."/>
            <person name="Otillar R.P."/>
            <person name="Rayko E."/>
            <person name="Salamov A."/>
            <person name="Vandepoele K."/>
            <person name="Beszteri B."/>
            <person name="Gruber A."/>
            <person name="Heijde M."/>
            <person name="Katinka M."/>
            <person name="Mock T."/>
            <person name="Valentin K."/>
            <person name="Verret F."/>
            <person name="Berges J.A."/>
            <person name="Brownlee C."/>
            <person name="Cadoret J.P."/>
            <person name="Chiovitti A."/>
            <person name="Choi C.J."/>
            <person name="Coesel S."/>
            <person name="De Martino A."/>
            <person name="Detter J.C."/>
            <person name="Durkin C."/>
            <person name="Falciatore A."/>
            <person name="Fournet J."/>
            <person name="Haruta M."/>
            <person name="Huysman M.J."/>
            <person name="Jenkins B.D."/>
            <person name="Jiroutova K."/>
            <person name="Jorgensen R.E."/>
            <person name="Joubert Y."/>
            <person name="Kaplan A."/>
            <person name="Kroger N."/>
            <person name="Kroth P.G."/>
            <person name="La Roche J."/>
            <person name="Lindquist E."/>
            <person name="Lommer M."/>
            <person name="Martin-Jezequel V."/>
            <person name="Lopez P.J."/>
            <person name="Lucas S."/>
            <person name="Mangogna M."/>
            <person name="McGinnis K."/>
            <person name="Medlin L.K."/>
            <person name="Montsant A."/>
            <person name="Oudot-Le Secq M.P."/>
            <person name="Napoli C."/>
            <person name="Obornik M."/>
            <person name="Parker M.S."/>
            <person name="Petit J.L."/>
            <person name="Porcel B.M."/>
            <person name="Poulsen N."/>
            <person name="Robison M."/>
            <person name="Rychlewski L."/>
            <person name="Rynearson T.A."/>
            <person name="Schmutz J."/>
            <person name="Shapiro H."/>
            <person name="Siaut M."/>
            <person name="Stanley M."/>
            <person name="Sussman M.R."/>
            <person name="Taylor A.R."/>
            <person name="Vardi A."/>
            <person name="von Dassow P."/>
            <person name="Vyverman W."/>
            <person name="Willis A."/>
            <person name="Wyrwicz L.S."/>
            <person name="Rokhsar D.S."/>
            <person name="Weissenbach J."/>
            <person name="Armbrust E.V."/>
            <person name="Green B.R."/>
            <person name="Van de Peer Y."/>
            <person name="Grigoriev I.V."/>
        </authorList>
    </citation>
    <scope>NUCLEOTIDE SEQUENCE [LARGE SCALE GENOMIC DNA]</scope>
    <source>
        <strain evidence="5 6">CCMP1335</strain>
    </source>
</reference>
<dbReference type="SUPFAM" id="SSF57850">
    <property type="entry name" value="RING/U-box"/>
    <property type="match status" value="1"/>
</dbReference>
<dbReference type="PANTHER" id="PTHR22765:SF411">
    <property type="entry name" value="OS02G0248440 PROTEIN"/>
    <property type="match status" value="1"/>
</dbReference>
<evidence type="ECO:0000259" key="4">
    <source>
        <dbReference type="PROSITE" id="PS50089"/>
    </source>
</evidence>
<feature type="region of interest" description="Disordered" evidence="2">
    <location>
        <begin position="133"/>
        <end position="177"/>
    </location>
</feature>
<gene>
    <name evidence="5" type="ORF">THAPSDRAFT_5424</name>
</gene>
<keyword evidence="3" id="KW-1133">Transmembrane helix</keyword>
<dbReference type="PaxDb" id="35128-Thaps5424"/>
<protein>
    <recommendedName>
        <fullName evidence="4">RING-type domain-containing protein</fullName>
    </recommendedName>
</protein>
<feature type="region of interest" description="Disordered" evidence="2">
    <location>
        <begin position="267"/>
        <end position="291"/>
    </location>
</feature>
<dbReference type="InParanoid" id="B8C2W1"/>
<dbReference type="PANTHER" id="PTHR22765">
    <property type="entry name" value="RING FINGER AND PROTEASE ASSOCIATED DOMAIN-CONTAINING"/>
    <property type="match status" value="1"/>
</dbReference>
<sequence>MRVGVVGGINSSAEPAGGGLFDSRDQVLNETALVGDSSSHTNDDSSDSGNDMQNLFFIIPVLGFLILFVGTCYLRKRQRHQEVESLHRYNARIDALNREKRIREERRSTLVENALVTTKVIFFGRNSKMNDASTLQSNRTLDTSTSSSLASSRRGSDSSSVDDDIEQGYDTSHDVTNTTMKRSEFTLNLEDPIRGNDIELETCAICLEPYRENSSVSYSKHQNCTHAFHTHCIKSWLKDQCRNDCPCCRSQYLHICAVEEDDDIFEDSQAEANDDAETTSAGASVNEESNV</sequence>
<feature type="compositionally biased region" description="Acidic residues" evidence="2">
    <location>
        <begin position="267"/>
        <end position="277"/>
    </location>
</feature>
<dbReference type="STRING" id="35128.B8C2W1"/>
<dbReference type="PROSITE" id="PS50089">
    <property type="entry name" value="ZF_RING_2"/>
    <property type="match status" value="1"/>
</dbReference>
<dbReference type="GO" id="GO:0016567">
    <property type="term" value="P:protein ubiquitination"/>
    <property type="evidence" value="ECO:0000318"/>
    <property type="project" value="GO_Central"/>
</dbReference>
<dbReference type="eggNOG" id="ENOG502T2QP">
    <property type="taxonomic scope" value="Eukaryota"/>
</dbReference>
<dbReference type="InterPro" id="IPR013083">
    <property type="entry name" value="Znf_RING/FYVE/PHD"/>
</dbReference>
<keyword evidence="3" id="KW-0812">Transmembrane</keyword>
<keyword evidence="1" id="KW-0862">Zinc</keyword>
<dbReference type="GO" id="GO:0061630">
    <property type="term" value="F:ubiquitin protein ligase activity"/>
    <property type="evidence" value="ECO:0000318"/>
    <property type="project" value="GO_Central"/>
</dbReference>
<organism evidence="5 6">
    <name type="scientific">Thalassiosira pseudonana</name>
    <name type="common">Marine diatom</name>
    <name type="synonym">Cyclotella nana</name>
    <dbReference type="NCBI Taxonomy" id="35128"/>
    <lineage>
        <taxon>Eukaryota</taxon>
        <taxon>Sar</taxon>
        <taxon>Stramenopiles</taxon>
        <taxon>Ochrophyta</taxon>
        <taxon>Bacillariophyta</taxon>
        <taxon>Coscinodiscophyceae</taxon>
        <taxon>Thalassiosirophycidae</taxon>
        <taxon>Thalassiosirales</taxon>
        <taxon>Thalassiosiraceae</taxon>
        <taxon>Thalassiosira</taxon>
    </lineage>
</organism>
<dbReference type="Pfam" id="PF13639">
    <property type="entry name" value="zf-RING_2"/>
    <property type="match status" value="1"/>
</dbReference>
<dbReference type="InterPro" id="IPR051826">
    <property type="entry name" value="E3_ubiquitin-ligase_domain"/>
</dbReference>
<keyword evidence="1" id="KW-0863">Zinc-finger</keyword>
<dbReference type="KEGG" id="tps:THAPSDRAFT_5424"/>
<dbReference type="GO" id="GO:0008270">
    <property type="term" value="F:zinc ion binding"/>
    <property type="evidence" value="ECO:0007669"/>
    <property type="project" value="UniProtKB-KW"/>
</dbReference>
<feature type="compositionally biased region" description="Polar residues" evidence="2">
    <location>
        <begin position="278"/>
        <end position="291"/>
    </location>
</feature>
<keyword evidence="6" id="KW-1185">Reference proteome</keyword>
<evidence type="ECO:0000313" key="6">
    <source>
        <dbReference type="Proteomes" id="UP000001449"/>
    </source>
</evidence>
<dbReference type="RefSeq" id="XP_002290266.1">
    <property type="nucleotide sequence ID" value="XM_002290230.1"/>
</dbReference>
<dbReference type="HOGENOM" id="CLU_958086_0_0_1"/>
<dbReference type="EMBL" id="CM000642">
    <property type="protein sequence ID" value="EED92018.1"/>
    <property type="molecule type" value="Genomic_DNA"/>
</dbReference>
<evidence type="ECO:0000256" key="3">
    <source>
        <dbReference type="SAM" id="Phobius"/>
    </source>
</evidence>
<dbReference type="Proteomes" id="UP000001449">
    <property type="component" value="Chromosome 5"/>
</dbReference>
<evidence type="ECO:0000313" key="5">
    <source>
        <dbReference type="EMBL" id="EED92018.1"/>
    </source>
</evidence>
<evidence type="ECO:0000256" key="1">
    <source>
        <dbReference type="PROSITE-ProRule" id="PRU00175"/>
    </source>
</evidence>
<feature type="compositionally biased region" description="Low complexity" evidence="2">
    <location>
        <begin position="137"/>
        <end position="159"/>
    </location>
</feature>
<keyword evidence="3" id="KW-0472">Membrane</keyword>